<evidence type="ECO:0000313" key="3">
    <source>
        <dbReference type="EMBL" id="OXM83972.1"/>
    </source>
</evidence>
<evidence type="ECO:0000256" key="1">
    <source>
        <dbReference type="SAM" id="Coils"/>
    </source>
</evidence>
<dbReference type="OrthoDB" id="2602979at2"/>
<dbReference type="Proteomes" id="UP000215509">
    <property type="component" value="Unassembled WGS sequence"/>
</dbReference>
<comment type="caution">
    <text evidence="3">The sequence shown here is derived from an EMBL/GenBank/DDBJ whole genome shotgun (WGS) entry which is preliminary data.</text>
</comment>
<gene>
    <name evidence="3" type="ORF">CF651_22935</name>
</gene>
<accession>A0A229UKR3</accession>
<dbReference type="EMBL" id="NMQW01000036">
    <property type="protein sequence ID" value="OXM83972.1"/>
    <property type="molecule type" value="Genomic_DNA"/>
</dbReference>
<feature type="region of interest" description="Disordered" evidence="2">
    <location>
        <begin position="1"/>
        <end position="62"/>
    </location>
</feature>
<keyword evidence="4" id="KW-1185">Reference proteome</keyword>
<proteinExistence type="predicted"/>
<reference evidence="3 4" key="1">
    <citation type="submission" date="2017-07" db="EMBL/GenBank/DDBJ databases">
        <title>Genome sequencing and assembly of Paenibacillus rigui.</title>
        <authorList>
            <person name="Mayilraj S."/>
        </authorList>
    </citation>
    <scope>NUCLEOTIDE SEQUENCE [LARGE SCALE GENOMIC DNA]</scope>
    <source>
        <strain evidence="3 4">JCM 16352</strain>
    </source>
</reference>
<dbReference type="RefSeq" id="WP_094017218.1">
    <property type="nucleotide sequence ID" value="NZ_NMQW01000036.1"/>
</dbReference>
<protein>
    <submittedName>
        <fullName evidence="3">Uncharacterized protein</fullName>
    </submittedName>
</protein>
<evidence type="ECO:0000256" key="2">
    <source>
        <dbReference type="SAM" id="MobiDB-lite"/>
    </source>
</evidence>
<keyword evidence="1" id="KW-0175">Coiled coil</keyword>
<sequence>MEETTQSGSQTVESHQTQDNALQDAFEAFGIPTPNKQEENPTEQGDNPPAIEEETSSETKKISVKFNKEDVEIDEAQVPELLQKGLALEKVRERNSEYQRALDRAAKLQGFDSHEDFIANLDKIEAQQKKAREDEYEAQRNDLLNELEIAGIDRTRAEKFIDNHPLMQQARRAIEEKQQIEQVRQQETVQQQAMNDWAQLYDAFPETRETSQLFTEGKNPDWYTEEMQAMIQMGYKPLHAFKLSHMDKLNSQTRKQVEQKLIKEQRLGSRAQVVTDASGATEEDVPVELATAFSLFGLNPNSAKKYVKK</sequence>
<name>A0A229UKR3_9BACL</name>
<evidence type="ECO:0000313" key="4">
    <source>
        <dbReference type="Proteomes" id="UP000215509"/>
    </source>
</evidence>
<feature type="coiled-coil region" evidence="1">
    <location>
        <begin position="88"/>
        <end position="186"/>
    </location>
</feature>
<dbReference type="AlphaFoldDB" id="A0A229UKR3"/>
<feature type="compositionally biased region" description="Polar residues" evidence="2">
    <location>
        <begin position="1"/>
        <end position="21"/>
    </location>
</feature>
<organism evidence="3 4">
    <name type="scientific">Paenibacillus rigui</name>
    <dbReference type="NCBI Taxonomy" id="554312"/>
    <lineage>
        <taxon>Bacteria</taxon>
        <taxon>Bacillati</taxon>
        <taxon>Bacillota</taxon>
        <taxon>Bacilli</taxon>
        <taxon>Bacillales</taxon>
        <taxon>Paenibacillaceae</taxon>
        <taxon>Paenibacillus</taxon>
    </lineage>
</organism>